<feature type="non-terminal residue" evidence="1">
    <location>
        <position position="1"/>
    </location>
</feature>
<dbReference type="Proteomes" id="UP000265520">
    <property type="component" value="Unassembled WGS sequence"/>
</dbReference>
<feature type="non-terminal residue" evidence="1">
    <location>
        <position position="88"/>
    </location>
</feature>
<organism evidence="1 2">
    <name type="scientific">Trifolium medium</name>
    <dbReference type="NCBI Taxonomy" id="97028"/>
    <lineage>
        <taxon>Eukaryota</taxon>
        <taxon>Viridiplantae</taxon>
        <taxon>Streptophyta</taxon>
        <taxon>Embryophyta</taxon>
        <taxon>Tracheophyta</taxon>
        <taxon>Spermatophyta</taxon>
        <taxon>Magnoliopsida</taxon>
        <taxon>eudicotyledons</taxon>
        <taxon>Gunneridae</taxon>
        <taxon>Pentapetalae</taxon>
        <taxon>rosids</taxon>
        <taxon>fabids</taxon>
        <taxon>Fabales</taxon>
        <taxon>Fabaceae</taxon>
        <taxon>Papilionoideae</taxon>
        <taxon>50 kb inversion clade</taxon>
        <taxon>NPAAA clade</taxon>
        <taxon>Hologalegina</taxon>
        <taxon>IRL clade</taxon>
        <taxon>Trifolieae</taxon>
        <taxon>Trifolium</taxon>
    </lineage>
</organism>
<keyword evidence="2" id="KW-1185">Reference proteome</keyword>
<name>A0A392T7C6_9FABA</name>
<evidence type="ECO:0000313" key="1">
    <source>
        <dbReference type="EMBL" id="MCI56968.1"/>
    </source>
</evidence>
<accession>A0A392T7C6</accession>
<proteinExistence type="predicted"/>
<dbReference type="EMBL" id="LXQA010521400">
    <property type="protein sequence ID" value="MCI56968.1"/>
    <property type="molecule type" value="Genomic_DNA"/>
</dbReference>
<sequence>IKLIMESEDIDLGFLLQQDIKRIASCEAAAFTLGHCNLITALCRFNKVPEEGEADGELEPIKGLDVKYYRSRFKSGPVNNNQGDNVGQ</sequence>
<reference evidence="1 2" key="1">
    <citation type="journal article" date="2018" name="Front. Plant Sci.">
        <title>Red Clover (Trifolium pratense) and Zigzag Clover (T. medium) - A Picture of Genomic Similarities and Differences.</title>
        <authorList>
            <person name="Dluhosova J."/>
            <person name="Istvanek J."/>
            <person name="Nedelnik J."/>
            <person name="Repkova J."/>
        </authorList>
    </citation>
    <scope>NUCLEOTIDE SEQUENCE [LARGE SCALE GENOMIC DNA]</scope>
    <source>
        <strain evidence="2">cv. 10/8</strain>
        <tissue evidence="1">Leaf</tissue>
    </source>
</reference>
<evidence type="ECO:0000313" key="2">
    <source>
        <dbReference type="Proteomes" id="UP000265520"/>
    </source>
</evidence>
<protein>
    <submittedName>
        <fullName evidence="1">Uncharacterized protein</fullName>
    </submittedName>
</protein>
<dbReference type="AlphaFoldDB" id="A0A392T7C6"/>
<comment type="caution">
    <text evidence="1">The sequence shown here is derived from an EMBL/GenBank/DDBJ whole genome shotgun (WGS) entry which is preliminary data.</text>
</comment>